<dbReference type="EMBL" id="KN847550">
    <property type="protein sequence ID" value="KIW02231.1"/>
    <property type="molecule type" value="Genomic_DNA"/>
</dbReference>
<protein>
    <recommendedName>
        <fullName evidence="1">ABM domain-containing protein</fullName>
    </recommendedName>
</protein>
<accession>A0A0D1XIS2</accession>
<sequence length="217" mass="24851">MAPVVIGKLSTTSKAIRDEYVQHLIALSDYALKSEPEVSQYAIFVPRDEADDKTCWVLEEYATKAAFDTHMASPPVQDMIKWIGSGNILATEPLIRQLDYVDGMFFSKPEISKVNEPYVVFATIEWHPGKRDASIPYWNRVFQETKSESGTFSYGVMAAKDRPDTLHTFEVYESKEYLWDVHVKENSGVQATIRDTKDWRISLEHNLLQKVGGFLHR</sequence>
<keyword evidence="3" id="KW-1185">Reference proteome</keyword>
<dbReference type="PANTHER" id="PTHR40624">
    <property type="entry name" value="BIOSYNTHESIS MONOOXYGENASE, PUTATIVE (AFU_ORTHOLOGUE AFUA_1G12025)-RELATED"/>
    <property type="match status" value="1"/>
</dbReference>
<dbReference type="VEuPathDB" id="FungiDB:PV09_06384"/>
<evidence type="ECO:0000313" key="3">
    <source>
        <dbReference type="Proteomes" id="UP000053259"/>
    </source>
</evidence>
<dbReference type="Pfam" id="PF03992">
    <property type="entry name" value="ABM"/>
    <property type="match status" value="2"/>
</dbReference>
<name>A0A0D1XIS2_9PEZI</name>
<evidence type="ECO:0000259" key="1">
    <source>
        <dbReference type="Pfam" id="PF03992"/>
    </source>
</evidence>
<feature type="domain" description="ABM" evidence="1">
    <location>
        <begin position="15"/>
        <end position="81"/>
    </location>
</feature>
<reference evidence="2 3" key="1">
    <citation type="submission" date="2015-01" db="EMBL/GenBank/DDBJ databases">
        <title>The Genome Sequence of Ochroconis gallopava CBS43764.</title>
        <authorList>
            <consortium name="The Broad Institute Genomics Platform"/>
            <person name="Cuomo C."/>
            <person name="de Hoog S."/>
            <person name="Gorbushina A."/>
            <person name="Stielow B."/>
            <person name="Teixiera M."/>
            <person name="Abouelleil A."/>
            <person name="Chapman S.B."/>
            <person name="Priest M."/>
            <person name="Young S.K."/>
            <person name="Wortman J."/>
            <person name="Nusbaum C."/>
            <person name="Birren B."/>
        </authorList>
    </citation>
    <scope>NUCLEOTIDE SEQUENCE [LARGE SCALE GENOMIC DNA]</scope>
    <source>
        <strain evidence="2 3">CBS 43764</strain>
    </source>
</reference>
<dbReference type="OrthoDB" id="4520428at2759"/>
<evidence type="ECO:0000313" key="2">
    <source>
        <dbReference type="EMBL" id="KIW02231.1"/>
    </source>
</evidence>
<dbReference type="AlphaFoldDB" id="A0A0D1XIS2"/>
<dbReference type="SUPFAM" id="SSF54909">
    <property type="entry name" value="Dimeric alpha+beta barrel"/>
    <property type="match status" value="2"/>
</dbReference>
<dbReference type="Proteomes" id="UP000053259">
    <property type="component" value="Unassembled WGS sequence"/>
</dbReference>
<proteinExistence type="predicted"/>
<dbReference type="GeneID" id="27314357"/>
<dbReference type="RefSeq" id="XP_016212100.1">
    <property type="nucleotide sequence ID" value="XM_016360018.1"/>
</dbReference>
<dbReference type="InterPro" id="IPR007138">
    <property type="entry name" value="ABM_dom"/>
</dbReference>
<dbReference type="PANTHER" id="PTHR40624:SF1">
    <property type="entry name" value="BIOSYNTHESIS MONOOXYGENASE, PUTATIVE (AFU_ORTHOLOGUE AFUA_1G12025)-RELATED"/>
    <property type="match status" value="1"/>
</dbReference>
<organism evidence="2 3">
    <name type="scientific">Verruconis gallopava</name>
    <dbReference type="NCBI Taxonomy" id="253628"/>
    <lineage>
        <taxon>Eukaryota</taxon>
        <taxon>Fungi</taxon>
        <taxon>Dikarya</taxon>
        <taxon>Ascomycota</taxon>
        <taxon>Pezizomycotina</taxon>
        <taxon>Dothideomycetes</taxon>
        <taxon>Pleosporomycetidae</taxon>
        <taxon>Venturiales</taxon>
        <taxon>Sympoventuriaceae</taxon>
        <taxon>Verruconis</taxon>
    </lineage>
</organism>
<dbReference type="HOGENOM" id="CLU_109937_0_0_1"/>
<dbReference type="InParanoid" id="A0A0D1XIS2"/>
<dbReference type="InterPro" id="IPR011008">
    <property type="entry name" value="Dimeric_a/b-barrel"/>
</dbReference>
<feature type="domain" description="ABM" evidence="1">
    <location>
        <begin position="117"/>
        <end position="184"/>
    </location>
</feature>
<gene>
    <name evidence="2" type="ORF">PV09_06384</name>
</gene>
<dbReference type="Gene3D" id="3.30.70.100">
    <property type="match status" value="1"/>
</dbReference>